<dbReference type="SUPFAM" id="SSF51230">
    <property type="entry name" value="Single hybrid motif"/>
    <property type="match status" value="1"/>
</dbReference>
<dbReference type="NCBIfam" id="TIGR00527">
    <property type="entry name" value="gcvH"/>
    <property type="match status" value="1"/>
</dbReference>
<dbReference type="InterPro" id="IPR002930">
    <property type="entry name" value="GCV_H"/>
</dbReference>
<accession>A0ABP9VCL5</accession>
<feature type="domain" description="Lipoyl-binding" evidence="4">
    <location>
        <begin position="20"/>
        <end position="102"/>
    </location>
</feature>
<protein>
    <recommendedName>
        <fullName evidence="3">Glycine cleavage system H protein</fullName>
    </recommendedName>
</protein>
<sequence>MSNTPNTLKYAASHEWLASDGKVGISDHAQEQLGDVVYVELPEVGREVKAGEAVAVVESVKTASDIYAPASGKIVAVNEDLGGSPELVNSAPYEGGWLFQIEVTEEGDLLDADAYDAQAN</sequence>
<organism evidence="5 6">
    <name type="scientific">Deinococcus xinjiangensis</name>
    <dbReference type="NCBI Taxonomy" id="457454"/>
    <lineage>
        <taxon>Bacteria</taxon>
        <taxon>Thermotogati</taxon>
        <taxon>Deinococcota</taxon>
        <taxon>Deinococci</taxon>
        <taxon>Deinococcales</taxon>
        <taxon>Deinococcaceae</taxon>
        <taxon>Deinococcus</taxon>
    </lineage>
</organism>
<evidence type="ECO:0000256" key="2">
    <source>
        <dbReference type="ARBA" id="ARBA00022823"/>
    </source>
</evidence>
<dbReference type="HAMAP" id="MF_00272">
    <property type="entry name" value="GcvH"/>
    <property type="match status" value="1"/>
</dbReference>
<evidence type="ECO:0000313" key="5">
    <source>
        <dbReference type="EMBL" id="GAA5501798.1"/>
    </source>
</evidence>
<evidence type="ECO:0000313" key="6">
    <source>
        <dbReference type="Proteomes" id="UP001458946"/>
    </source>
</evidence>
<dbReference type="EMBL" id="BAABRN010000013">
    <property type="protein sequence ID" value="GAA5501798.1"/>
    <property type="molecule type" value="Genomic_DNA"/>
</dbReference>
<gene>
    <name evidence="3 5" type="primary">gcvH</name>
    <name evidence="5" type="ORF">Dxin01_01537</name>
</gene>
<evidence type="ECO:0000256" key="3">
    <source>
        <dbReference type="HAMAP-Rule" id="MF_00272"/>
    </source>
</evidence>
<dbReference type="InterPro" id="IPR017453">
    <property type="entry name" value="GCV_H_sub"/>
</dbReference>
<dbReference type="Gene3D" id="2.40.50.100">
    <property type="match status" value="1"/>
</dbReference>
<dbReference type="InterPro" id="IPR003016">
    <property type="entry name" value="2-oxoA_DH_lipoyl-BS"/>
</dbReference>
<evidence type="ECO:0000259" key="4">
    <source>
        <dbReference type="PROSITE" id="PS50968"/>
    </source>
</evidence>
<dbReference type="CDD" id="cd06848">
    <property type="entry name" value="GCS_H"/>
    <property type="match status" value="1"/>
</dbReference>
<evidence type="ECO:0000256" key="1">
    <source>
        <dbReference type="ARBA" id="ARBA00009249"/>
    </source>
</evidence>
<dbReference type="Pfam" id="PF01597">
    <property type="entry name" value="GCV_H"/>
    <property type="match status" value="1"/>
</dbReference>
<dbReference type="Proteomes" id="UP001458946">
    <property type="component" value="Unassembled WGS sequence"/>
</dbReference>
<dbReference type="InterPro" id="IPR000089">
    <property type="entry name" value="Biotin_lipoyl"/>
</dbReference>
<reference evidence="5 6" key="1">
    <citation type="submission" date="2024-02" db="EMBL/GenBank/DDBJ databases">
        <title>Deinococcus xinjiangensis NBRC 107630.</title>
        <authorList>
            <person name="Ichikawa N."/>
            <person name="Katano-Makiyama Y."/>
            <person name="Hidaka K."/>
        </authorList>
    </citation>
    <scope>NUCLEOTIDE SEQUENCE [LARGE SCALE GENOMIC DNA]</scope>
    <source>
        <strain evidence="5 6">NBRC 107630</strain>
    </source>
</reference>
<name>A0ABP9VCL5_9DEIO</name>
<keyword evidence="6" id="KW-1185">Reference proteome</keyword>
<comment type="caution">
    <text evidence="5">The sequence shown here is derived from an EMBL/GenBank/DDBJ whole genome shotgun (WGS) entry which is preliminary data.</text>
</comment>
<proteinExistence type="inferred from homology"/>
<comment type="similarity">
    <text evidence="1 3">Belongs to the GcvH family.</text>
</comment>
<keyword evidence="2 3" id="KW-0450">Lipoyl</keyword>
<dbReference type="PROSITE" id="PS50968">
    <property type="entry name" value="BIOTINYL_LIPOYL"/>
    <property type="match status" value="1"/>
</dbReference>
<dbReference type="PANTHER" id="PTHR11715:SF3">
    <property type="entry name" value="GLYCINE CLEAVAGE SYSTEM H PROTEIN-RELATED"/>
    <property type="match status" value="1"/>
</dbReference>
<dbReference type="NCBIfam" id="NF002270">
    <property type="entry name" value="PRK01202.1"/>
    <property type="match status" value="1"/>
</dbReference>
<comment type="cofactor">
    <cofactor evidence="3">
        <name>(R)-lipoate</name>
        <dbReference type="ChEBI" id="CHEBI:83088"/>
    </cofactor>
    <text evidence="3">Binds 1 lipoyl cofactor covalently.</text>
</comment>
<dbReference type="InterPro" id="IPR011053">
    <property type="entry name" value="Single_hybrid_motif"/>
</dbReference>
<dbReference type="PROSITE" id="PS00189">
    <property type="entry name" value="LIPOYL"/>
    <property type="match status" value="1"/>
</dbReference>
<comment type="subunit">
    <text evidence="3">The glycine cleavage system is composed of four proteins: P, T, L and H.</text>
</comment>
<comment type="function">
    <text evidence="3">The glycine cleavage system catalyzes the degradation of glycine. The H protein shuttles the methylamine group of glycine from the P protein to the T protein.</text>
</comment>
<dbReference type="RefSeq" id="WP_353541768.1">
    <property type="nucleotide sequence ID" value="NZ_BAABRN010000013.1"/>
</dbReference>
<dbReference type="InterPro" id="IPR033753">
    <property type="entry name" value="GCV_H/Fam206"/>
</dbReference>
<feature type="modified residue" description="N6-lipoyllysine" evidence="3">
    <location>
        <position position="61"/>
    </location>
</feature>
<dbReference type="PANTHER" id="PTHR11715">
    <property type="entry name" value="GLYCINE CLEAVAGE SYSTEM H PROTEIN"/>
    <property type="match status" value="1"/>
</dbReference>